<gene>
    <name evidence="2" type="primary">mftF</name>
    <name evidence="2" type="ORF">C5F51_09505</name>
</gene>
<accession>A0A2S6A8U4</accession>
<evidence type="ECO:0000313" key="2">
    <source>
        <dbReference type="EMBL" id="PPJ29734.1"/>
    </source>
</evidence>
<dbReference type="InterPro" id="IPR001173">
    <property type="entry name" value="Glyco_trans_2-like"/>
</dbReference>
<reference evidence="2 3" key="1">
    <citation type="submission" date="2018-02" db="EMBL/GenBank/DDBJ databases">
        <title>8 Nocardia nova and 1 Nocardia cyriacigeorgica strain used for evolution to TMP-SMX.</title>
        <authorList>
            <person name="Mehta H."/>
            <person name="Weng J."/>
            <person name="Shamoo Y."/>
        </authorList>
    </citation>
    <scope>NUCLEOTIDE SEQUENCE [LARGE SCALE GENOMIC DNA]</scope>
    <source>
        <strain evidence="2 3">BAA2227</strain>
    </source>
</reference>
<dbReference type="GeneID" id="66720814"/>
<comment type="caution">
    <text evidence="2">The sequence shown here is derived from an EMBL/GenBank/DDBJ whole genome shotgun (WGS) entry which is preliminary data.</text>
</comment>
<dbReference type="InterPro" id="IPR023981">
    <property type="entry name" value="MftF"/>
</dbReference>
<dbReference type="PANTHER" id="PTHR43179:SF7">
    <property type="entry name" value="RHAMNOSYLTRANSFERASE WBBL"/>
    <property type="match status" value="1"/>
</dbReference>
<keyword evidence="2" id="KW-0808">Transferase</keyword>
<organism evidence="2 3">
    <name type="scientific">Nocardia nova</name>
    <dbReference type="NCBI Taxonomy" id="37330"/>
    <lineage>
        <taxon>Bacteria</taxon>
        <taxon>Bacillati</taxon>
        <taxon>Actinomycetota</taxon>
        <taxon>Actinomycetes</taxon>
        <taxon>Mycobacteriales</taxon>
        <taxon>Nocardiaceae</taxon>
        <taxon>Nocardia</taxon>
    </lineage>
</organism>
<name>A0A2S6A8U4_9NOCA</name>
<dbReference type="PANTHER" id="PTHR43179">
    <property type="entry name" value="RHAMNOSYLTRANSFERASE WBBL"/>
    <property type="match status" value="1"/>
</dbReference>
<protein>
    <submittedName>
        <fullName evidence="2">Mycofactocin system glycosyltransferase</fullName>
    </submittedName>
</protein>
<dbReference type="GO" id="GO:0016740">
    <property type="term" value="F:transferase activity"/>
    <property type="evidence" value="ECO:0007669"/>
    <property type="project" value="UniProtKB-KW"/>
</dbReference>
<dbReference type="EMBL" id="PSZD01000005">
    <property type="protein sequence ID" value="PPJ29734.1"/>
    <property type="molecule type" value="Genomic_DNA"/>
</dbReference>
<dbReference type="RefSeq" id="WP_064907712.1">
    <property type="nucleotide sequence ID" value="NZ_JAHUVX010000003.1"/>
</dbReference>
<dbReference type="AlphaFoldDB" id="A0A2S6A8U4"/>
<evidence type="ECO:0000259" key="1">
    <source>
        <dbReference type="Pfam" id="PF00535"/>
    </source>
</evidence>
<dbReference type="Proteomes" id="UP000238356">
    <property type="component" value="Unassembled WGS sequence"/>
</dbReference>
<evidence type="ECO:0000313" key="3">
    <source>
        <dbReference type="Proteomes" id="UP000238356"/>
    </source>
</evidence>
<dbReference type="Pfam" id="PF00535">
    <property type="entry name" value="Glycos_transf_2"/>
    <property type="match status" value="1"/>
</dbReference>
<dbReference type="NCBIfam" id="TIGR03965">
    <property type="entry name" value="mycofact_glyco"/>
    <property type="match status" value="1"/>
</dbReference>
<dbReference type="SUPFAM" id="SSF53448">
    <property type="entry name" value="Nucleotide-diphospho-sugar transferases"/>
    <property type="match status" value="1"/>
</dbReference>
<dbReference type="InterPro" id="IPR029044">
    <property type="entry name" value="Nucleotide-diphossugar_trans"/>
</dbReference>
<feature type="domain" description="Glycosyltransferase 2-like" evidence="1">
    <location>
        <begin position="83"/>
        <end position="239"/>
    </location>
</feature>
<keyword evidence="3" id="KW-1185">Reference proteome</keyword>
<proteinExistence type="predicted"/>
<dbReference type="Gene3D" id="3.90.550.10">
    <property type="entry name" value="Spore Coat Polysaccharide Biosynthesis Protein SpsA, Chain A"/>
    <property type="match status" value="1"/>
</dbReference>
<sequence>MTVTLRPDARLRFSPDGRVLLGGSPLRMLRLSPAGARRVRAWFAGEPVGSDASAQALAQRMLAAGVAHPAVGQGRHTTADVTVVIPVKDNLPGLTRLLAATGDVSARIVVDDGSAEPITDGVAEDGDRTHATPTVTIVRHASARGPAAARNSGCRAVATELIAFLDSDIVPDPGWLDPLLPLFDDPAVAAVAPRVRTFEHGVLGSYEAHRSSLDMGGEPAVVRPGGRISYVPTAALVVRRSAWERAGGFDESLRYGEDVDLVWRLVSDGKVVRYQPDSVVRHEPRTTLRAWLRQRYDYGTSAAVLARRHPGHLYCARLPRSTAFRWATIALGRPWFGIVTAVEPVRQLRRLRTVGLPASMAATVVGEAEVSAVRQLADALRRIWWPAALFSRRGRRLLLAAYLPVVARAVAAGRDPRAGLLRIADDLAYGTGVWAGCLRTGTAEPVVPLLYRTDGDSDATG</sequence>